<evidence type="ECO:0000313" key="2">
    <source>
        <dbReference type="Proteomes" id="UP000183209"/>
    </source>
</evidence>
<dbReference type="InterPro" id="IPR032274">
    <property type="entry name" value="DUF4835"/>
</dbReference>
<reference evidence="1 2" key="1">
    <citation type="submission" date="2016-10" db="EMBL/GenBank/DDBJ databases">
        <authorList>
            <person name="de Groot N.N."/>
        </authorList>
    </citation>
    <scope>NUCLEOTIDE SEQUENCE [LARGE SCALE GENOMIC DNA]</scope>
    <source>
        <strain evidence="1 2">CGMCC 1.6114</strain>
    </source>
</reference>
<organism evidence="1 2">
    <name type="scientific">Zhouia amylolytica</name>
    <dbReference type="NCBI Taxonomy" id="376730"/>
    <lineage>
        <taxon>Bacteria</taxon>
        <taxon>Pseudomonadati</taxon>
        <taxon>Bacteroidota</taxon>
        <taxon>Flavobacteriia</taxon>
        <taxon>Flavobacteriales</taxon>
        <taxon>Flavobacteriaceae</taxon>
        <taxon>Zhouia</taxon>
    </lineage>
</organism>
<evidence type="ECO:0008006" key="3">
    <source>
        <dbReference type="Google" id="ProtNLM"/>
    </source>
</evidence>
<protein>
    <recommendedName>
        <fullName evidence="3">DUF4835 domain-containing protein</fullName>
    </recommendedName>
</protein>
<dbReference type="EMBL" id="FPAG01000002">
    <property type="protein sequence ID" value="SFS57102.1"/>
    <property type="molecule type" value="Genomic_DNA"/>
</dbReference>
<sequence length="312" mass="36036">MRLPWIFSTKSFIVSMIRKFVLISILICANQLCSQELNCKVIVNSELVNQTNQQVFKTLEKSLNDFVNKTKWTNLNVQENERINCSMLIMISSFENNNFQASIQVQSSRPVYNTNYETSVFNFQDKSFNFKYLEFEPLYFNTNVFDSNLTAVISYYVYLILGIDADTFELKGGNPYYNQAQNIVSLAQGTGYAGWQQDSPNARTRWTLIDNLKSGTYENYRKALYQYHRQGLDRMLSDEREAKTAMEESVVLLEQLNKVRSNSLMLQLFFDAKADEIADIFSGGIKTDIVSLVNQLNNLAPTYSASWKNIKY</sequence>
<evidence type="ECO:0000313" key="1">
    <source>
        <dbReference type="EMBL" id="SFS57102.1"/>
    </source>
</evidence>
<accession>A0A1I6QXH9</accession>
<dbReference type="Pfam" id="PF16119">
    <property type="entry name" value="DUF4835"/>
    <property type="match status" value="1"/>
</dbReference>
<name>A0A1I6QXH9_9FLAO</name>
<dbReference type="AlphaFoldDB" id="A0A1I6QXH9"/>
<proteinExistence type="predicted"/>
<gene>
    <name evidence="1" type="ORF">SAMN04487906_0960</name>
</gene>
<dbReference type="Proteomes" id="UP000183209">
    <property type="component" value="Unassembled WGS sequence"/>
</dbReference>